<evidence type="ECO:0000256" key="1">
    <source>
        <dbReference type="ARBA" id="ARBA00001946"/>
    </source>
</evidence>
<keyword evidence="6 22" id="KW-0812">Transmembrane</keyword>
<evidence type="ECO:0000256" key="9">
    <source>
        <dbReference type="ARBA" id="ARBA00022741"/>
    </source>
</evidence>
<feature type="compositionally biased region" description="Low complexity" evidence="21">
    <location>
        <begin position="15"/>
        <end position="24"/>
    </location>
</feature>
<feature type="binding site" evidence="19">
    <location>
        <position position="353"/>
    </location>
    <ligand>
        <name>ATP</name>
        <dbReference type="ChEBI" id="CHEBI:30616"/>
    </ligand>
</feature>
<feature type="active site" description="4-aspartylphosphate intermediate" evidence="18">
    <location>
        <position position="270"/>
    </location>
</feature>
<feature type="domain" description="Importin subunit beta-1/Transportin-1-like TPR repeats" evidence="25">
    <location>
        <begin position="1181"/>
        <end position="1341"/>
    </location>
</feature>
<dbReference type="Pfam" id="PF16209">
    <property type="entry name" value="PhoLip_ATPase_N"/>
    <property type="match status" value="1"/>
</dbReference>
<evidence type="ECO:0000256" key="7">
    <source>
        <dbReference type="ARBA" id="ARBA00022723"/>
    </source>
</evidence>
<dbReference type="InterPro" id="IPR044492">
    <property type="entry name" value="P_typ_ATPase_HD_dom"/>
</dbReference>
<evidence type="ECO:0000256" key="22">
    <source>
        <dbReference type="SAM" id="Phobius"/>
    </source>
</evidence>
<evidence type="ECO:0000259" key="26">
    <source>
        <dbReference type="Pfam" id="PF25780"/>
    </source>
</evidence>
<dbReference type="GO" id="GO:0140346">
    <property type="term" value="F:phosphatidylserine flippase activity"/>
    <property type="evidence" value="ECO:0007669"/>
    <property type="project" value="UniProtKB-ARBA"/>
</dbReference>
<dbReference type="GO" id="GO:0005634">
    <property type="term" value="C:nucleus"/>
    <property type="evidence" value="ECO:0007669"/>
    <property type="project" value="UniProtKB-SubCell"/>
</dbReference>
<dbReference type="GO" id="GO:0005802">
    <property type="term" value="C:trans-Golgi network"/>
    <property type="evidence" value="ECO:0007669"/>
    <property type="project" value="TreeGrafter"/>
</dbReference>
<keyword evidence="7 20" id="KW-0479">Metal-binding</keyword>
<dbReference type="Pfam" id="PF18829">
    <property type="entry name" value="Importin_rep_6"/>
    <property type="match status" value="1"/>
</dbReference>
<evidence type="ECO:0000256" key="20">
    <source>
        <dbReference type="PIRSR" id="PIRSR606539-3"/>
    </source>
</evidence>
<dbReference type="InterPro" id="IPR023299">
    <property type="entry name" value="ATPase_P-typ_cyto_dom_N"/>
</dbReference>
<dbReference type="GO" id="GO:0005886">
    <property type="term" value="C:plasma membrane"/>
    <property type="evidence" value="ECO:0007669"/>
    <property type="project" value="TreeGrafter"/>
</dbReference>
<feature type="binding site" evidence="19">
    <location>
        <position position="271"/>
    </location>
    <ligand>
        <name>ATP</name>
        <dbReference type="ChEBI" id="CHEBI:30616"/>
    </ligand>
</feature>
<organism evidence="27 28">
    <name type="scientific">Geotrichum candidum</name>
    <name type="common">Oospora lactis</name>
    <name type="synonym">Dipodascus geotrichum</name>
    <dbReference type="NCBI Taxonomy" id="1173061"/>
    <lineage>
        <taxon>Eukaryota</taxon>
        <taxon>Fungi</taxon>
        <taxon>Dikarya</taxon>
        <taxon>Ascomycota</taxon>
        <taxon>Saccharomycotina</taxon>
        <taxon>Dipodascomycetes</taxon>
        <taxon>Dipodascales</taxon>
        <taxon>Dipodascaceae</taxon>
        <taxon>Geotrichum</taxon>
    </lineage>
</organism>
<dbReference type="Gene3D" id="3.40.1110.10">
    <property type="entry name" value="Calcium-transporting ATPase, cytoplasmic domain N"/>
    <property type="match status" value="1"/>
</dbReference>
<dbReference type="InterPro" id="IPR057672">
    <property type="entry name" value="TPR_IPO4/5"/>
</dbReference>
<feature type="binding site" evidence="19">
    <location>
        <position position="641"/>
    </location>
    <ligand>
        <name>ATP</name>
        <dbReference type="ChEBI" id="CHEBI:30616"/>
    </ligand>
</feature>
<comment type="catalytic activity">
    <reaction evidence="16">
        <text>ATP + H2O + phospholipidSide 1 = ADP + phosphate + phospholipidSide 2.</text>
        <dbReference type="EC" id="7.6.2.1"/>
    </reaction>
</comment>
<dbReference type="InterPro" id="IPR058584">
    <property type="entry name" value="IMB1_TNPO1-like_TPR"/>
</dbReference>
<proteinExistence type="inferred from homology"/>
<comment type="cofactor">
    <cofactor evidence="1 20">
        <name>Mg(2+)</name>
        <dbReference type="ChEBI" id="CHEBI:18420"/>
    </cofactor>
</comment>
<dbReference type="InterPro" id="IPR011989">
    <property type="entry name" value="ARM-like"/>
</dbReference>
<evidence type="ECO:0000256" key="8">
    <source>
        <dbReference type="ARBA" id="ARBA00022737"/>
    </source>
</evidence>
<feature type="binding site" evidence="19">
    <location>
        <position position="270"/>
    </location>
    <ligand>
        <name>ATP</name>
        <dbReference type="ChEBI" id="CHEBI:30616"/>
    </ligand>
</feature>
<dbReference type="SUPFAM" id="SSF48371">
    <property type="entry name" value="ARM repeat"/>
    <property type="match status" value="1"/>
</dbReference>
<evidence type="ECO:0000256" key="15">
    <source>
        <dbReference type="ARBA" id="ARBA00023136"/>
    </source>
</evidence>
<dbReference type="GO" id="GO:0006897">
    <property type="term" value="P:endocytosis"/>
    <property type="evidence" value="ECO:0007669"/>
    <property type="project" value="TreeGrafter"/>
</dbReference>
<feature type="binding site" evidence="19">
    <location>
        <position position="272"/>
    </location>
    <ligand>
        <name>ATP</name>
        <dbReference type="ChEBI" id="CHEBI:30616"/>
    </ligand>
</feature>
<feature type="binding site" evidence="19">
    <location>
        <position position="532"/>
    </location>
    <ligand>
        <name>ATP</name>
        <dbReference type="ChEBI" id="CHEBI:30616"/>
    </ligand>
</feature>
<feature type="domain" description="IPO4/5-like TPR repeats" evidence="26">
    <location>
        <begin position="817"/>
        <end position="969"/>
    </location>
</feature>
<feature type="binding site" evidence="20">
    <location>
        <position position="638"/>
    </location>
    <ligand>
        <name>Mg(2+)</name>
        <dbReference type="ChEBI" id="CHEBI:18420"/>
    </ligand>
</feature>
<dbReference type="Gene3D" id="3.40.50.1000">
    <property type="entry name" value="HAD superfamily/HAD-like"/>
    <property type="match status" value="1"/>
</dbReference>
<feature type="transmembrane region" description="Helical" evidence="22">
    <location>
        <begin position="103"/>
        <end position="123"/>
    </location>
</feature>
<dbReference type="Gene3D" id="1.25.10.10">
    <property type="entry name" value="Leucine-rich Repeat Variant"/>
    <property type="match status" value="1"/>
</dbReference>
<dbReference type="NCBIfam" id="TIGR01494">
    <property type="entry name" value="ATPase_P-type"/>
    <property type="match status" value="1"/>
</dbReference>
<feature type="binding site" evidence="19">
    <location>
        <position position="642"/>
    </location>
    <ligand>
        <name>ATP</name>
        <dbReference type="ChEBI" id="CHEBI:30616"/>
    </ligand>
</feature>
<dbReference type="InterPro" id="IPR032631">
    <property type="entry name" value="P-type_ATPase_N"/>
</dbReference>
<evidence type="ECO:0000256" key="5">
    <source>
        <dbReference type="ARBA" id="ARBA00022448"/>
    </source>
</evidence>
<dbReference type="EC" id="7.6.2.1" evidence="4"/>
<sequence>MAHSGSSNYYRQRTDSPTDTTPLLPKREVRSLSKKLSQAFRNKKSYHIEQTEERYGTSTPLERKVTPGLATSSSYNYPSNAISNAKYSAFSFLPIILFEQFKFFFNLYFLLVALSQIVPALRIGYLSSYIVPLGFVLTVTMSKEAWDDILRRRRDSEANTELYEVLNSSSKRAQAQNLKVGSLVRLHKDQRIPADMVLLQSSEATGESFIRTDQLDGETDWKLLSLRVNLDMGKSVYAYQIEHDKSIPDTIVRTSTIPEDLGRIEYLLTDKTGTLTQNDMEMKKVHVGTVSYSGDAMEDVQAYVAGTSAPGSRSKRGIESRVKNLVYTLAICHSVTPTYENGEIEYQAASPDEVAIVKWTASVGLLLFKRDRTSMTLFHQASNETLEYDILYVFPFNSDNKRMGIIVRDKARDEIWFLQKGADVTMAPIVQTNDWLEEETGNMAREGLRTLVIGRKRLHSQVFNYFEASYKEASLSMVNRDANCAKVVSEFLEHDLELLGLTGVEDRLQKDMKPSLELLRNAGIKIWMLTGDKVETARCVAVSSKLVARGQFILTVTKVHSRDEAFGHIHFLSQRPDSCLLIDGESLSLFMTHFKEEFVKVAVKLPAVIACRCTPQQKADVAILIKTSTKKRVCCIGDGGNDVSMIQAADVGVGIVGKEGKQASLAADFSITQFCHLTKLLVWHGRNSYKRSAKLAQFVIHRGLIISVCQTVYSVASGLKPLALYQGWLMVGYATVYTMAPVFSLVLDKDVDEELANLYPELYKELTEGKSLSYKTFFVSPENSDDVTNRILDVLSDEVLAQIRQIFLTGLTSDQPSDVRHKIADAISELAKPGPKAVWVELLPALFNASKSSNESIRESAFRIFSTTPAIVSLEMIPALGPVFESGFGDSSEKVRIAALDAFAAFFRVLPKKAWKELQHLLPNLLNVLTPFKQENKGDELASVFESVIELAEMAPKMFKPHLNIILQFCVEVAQNKETEDTARMSALELLSTLVDEAPNMCKKEPEFAEKLIYTCLTMMTEVGEDDEDGSIWTSQDDLSNADEDEEIYSASKHSLDRLALKLGGEVVLPKLFLWLPQLASSTQWRERHAALMALSNVAEGCASVMIPEINSIIDLIWPRIEDEHPRVQWAAINALGQMSTDFADDIQTKHSERVIPAIISRMHAGLNPRVQAHAAAAMVNFSENATKEILEPYLNELLQQLLNLLQSPHKYVNEQALTTIAIVADAAQNKFVQYYDTLMPLLVNVMQSESTKEYRILKAKSIECCSLIASAVGREKAAPDFDKIVKIFASIQSSVTDPDDPCLAYLGQAWGRLAQVMGKDFIPCLDLVMPPLLQAAKAKPDLQLIEDEAEVEAFEQQEGWEVLPLQGKYIGMHTAALEEKSNAIDIIGIYASVLGEDFYPYAKEVVTDIIVPGLNFFYQDNVRYSTLQIVPSIISCVQKAVLKGKNTTPDAAKRDPAVLEVFTLIFDRLIDLLSIEPLVEILVSAYVCVFQCIELMFPGVLTKVHTEKLSIAIENSIKDYAERLAIRQSGDDQYTEDVSEEDEEIDEELIEEICKTIHAIFKSSRVEFFPEFQARLLPIVTSFLAGNSGQINWALCVIDDFIEFTGPQSWTLKDAFLPRLVDCLVSGDSSIRQAAAYGIGVAAQHGGPNYAEVCLGTLENLFNIVNVPEARSEDNVHATENVCTAIAKILRIYGAQLGGNLDQALTAWVKTLPIINDDEAAPFAYQFLSDLMDQNHEAVLSQAPKVIESVALALKHSSVQGQTAKRVVEATKAFVSRLPNDHAMQIIQSLPAEEQAVLQKAFEA</sequence>
<accession>A0A9P5G763</accession>
<dbReference type="InterPro" id="IPR018303">
    <property type="entry name" value="ATPase_P-typ_P_site"/>
</dbReference>
<evidence type="ECO:0000256" key="19">
    <source>
        <dbReference type="PIRSR" id="PIRSR606539-2"/>
    </source>
</evidence>
<feature type="binding site" evidence="19">
    <location>
        <position position="449"/>
    </location>
    <ligand>
        <name>ATP</name>
        <dbReference type="ChEBI" id="CHEBI:30616"/>
    </ligand>
</feature>
<dbReference type="EMBL" id="QQZK01000027">
    <property type="protein sequence ID" value="KAF5102813.1"/>
    <property type="molecule type" value="Genomic_DNA"/>
</dbReference>
<dbReference type="Pfam" id="PF13513">
    <property type="entry name" value="HEAT_EZ"/>
    <property type="match status" value="1"/>
</dbReference>
<dbReference type="Pfam" id="PF18808">
    <property type="entry name" value="Importin_rep_4"/>
    <property type="match status" value="1"/>
</dbReference>
<feature type="domain" description="P-type ATPase N-terminal" evidence="23">
    <location>
        <begin position="73"/>
        <end position="123"/>
    </location>
</feature>
<evidence type="ECO:0000259" key="24">
    <source>
        <dbReference type="Pfam" id="PF16212"/>
    </source>
</evidence>
<evidence type="ECO:0000256" key="2">
    <source>
        <dbReference type="ARBA" id="ARBA00004337"/>
    </source>
</evidence>
<keyword evidence="11 20" id="KW-0460">Magnesium</keyword>
<evidence type="ECO:0000256" key="10">
    <source>
        <dbReference type="ARBA" id="ARBA00022840"/>
    </source>
</evidence>
<dbReference type="Gene3D" id="2.70.150.10">
    <property type="entry name" value="Calcium-transporting ATPase, cytoplasmic transduction domain A"/>
    <property type="match status" value="1"/>
</dbReference>
<dbReference type="InterPro" id="IPR001757">
    <property type="entry name" value="P_typ_ATPase"/>
</dbReference>
<comment type="catalytic activity">
    <reaction evidence="17">
        <text>a 1,2-diacyl-sn-glycero-3-phosphoethanolamine(out) + ATP + H2O = a 1,2-diacyl-sn-glycero-3-phosphoethanolamine(in) + ADP + phosphate + H(+)</text>
        <dbReference type="Rhea" id="RHEA:66132"/>
        <dbReference type="ChEBI" id="CHEBI:15377"/>
        <dbReference type="ChEBI" id="CHEBI:15378"/>
        <dbReference type="ChEBI" id="CHEBI:30616"/>
        <dbReference type="ChEBI" id="CHEBI:43474"/>
        <dbReference type="ChEBI" id="CHEBI:64612"/>
        <dbReference type="ChEBI" id="CHEBI:456216"/>
    </reaction>
    <physiologicalReaction direction="left-to-right" evidence="17">
        <dbReference type="Rhea" id="RHEA:66133"/>
    </physiologicalReaction>
</comment>
<dbReference type="GO" id="GO:0000287">
    <property type="term" value="F:magnesium ion binding"/>
    <property type="evidence" value="ECO:0007669"/>
    <property type="project" value="InterPro"/>
</dbReference>
<dbReference type="Pfam" id="PF25574">
    <property type="entry name" value="TPR_IMB1"/>
    <property type="match status" value="1"/>
</dbReference>
<dbReference type="Pfam" id="PF16212">
    <property type="entry name" value="PhoLip_ATPase_C"/>
    <property type="match status" value="1"/>
</dbReference>
<feature type="domain" description="P-type ATPase C-terminal" evidence="24">
    <location>
        <begin position="665"/>
        <end position="779"/>
    </location>
</feature>
<dbReference type="InterPro" id="IPR006539">
    <property type="entry name" value="P-type_ATPase_IV"/>
</dbReference>
<keyword evidence="8" id="KW-0677">Repeat</keyword>
<keyword evidence="14" id="KW-0445">Lipid transport</keyword>
<dbReference type="InterPro" id="IPR032630">
    <property type="entry name" value="P_typ_ATPase_c"/>
</dbReference>
<dbReference type="Pfam" id="PF25780">
    <property type="entry name" value="TPR_IPO5"/>
    <property type="match status" value="1"/>
</dbReference>
<keyword evidence="12" id="KW-1278">Translocase</keyword>
<dbReference type="FunFam" id="3.40.50.1000:FF:000009">
    <property type="entry name" value="Phospholipid-transporting ATPase"/>
    <property type="match status" value="1"/>
</dbReference>
<comment type="caution">
    <text evidence="27">The sequence shown here is derived from an EMBL/GenBank/DDBJ whole genome shotgun (WGS) entry which is preliminary data.</text>
</comment>
<dbReference type="Pfam" id="PF13246">
    <property type="entry name" value="Cation_ATPase"/>
    <property type="match status" value="1"/>
</dbReference>
<dbReference type="InterPro" id="IPR041653">
    <property type="entry name" value="Importin_rep_4"/>
</dbReference>
<keyword evidence="13 22" id="KW-1133">Transmembrane helix</keyword>
<dbReference type="SFLD" id="SFLDF00027">
    <property type="entry name" value="p-type_atpase"/>
    <property type="match status" value="1"/>
</dbReference>
<dbReference type="InterPro" id="IPR016024">
    <property type="entry name" value="ARM-type_fold"/>
</dbReference>
<dbReference type="PRINTS" id="PR00119">
    <property type="entry name" value="CATATPASE"/>
</dbReference>
<feature type="binding site" evidence="19">
    <location>
        <position position="612"/>
    </location>
    <ligand>
        <name>ATP</name>
        <dbReference type="ChEBI" id="CHEBI:30616"/>
    </ligand>
</feature>
<dbReference type="NCBIfam" id="TIGR01652">
    <property type="entry name" value="ATPase-Plipid"/>
    <property type="match status" value="1"/>
</dbReference>
<dbReference type="GO" id="GO:0006890">
    <property type="term" value="P:retrograde vesicle-mediated transport, Golgi to endoplasmic reticulum"/>
    <property type="evidence" value="ECO:0007669"/>
    <property type="project" value="TreeGrafter"/>
</dbReference>
<dbReference type="InterPro" id="IPR040928">
    <property type="entry name" value="Importin_rep_5"/>
</dbReference>
<feature type="binding site" evidence="19">
    <location>
        <position position="531"/>
    </location>
    <ligand>
        <name>ATP</name>
        <dbReference type="ChEBI" id="CHEBI:30616"/>
    </ligand>
</feature>
<dbReference type="InterPro" id="IPR036412">
    <property type="entry name" value="HAD-like_sf"/>
</dbReference>
<feature type="binding site" evidence="19">
    <location>
        <position position="530"/>
    </location>
    <ligand>
        <name>ATP</name>
        <dbReference type="ChEBI" id="CHEBI:30616"/>
    </ligand>
</feature>
<evidence type="ECO:0000256" key="11">
    <source>
        <dbReference type="ARBA" id="ARBA00022842"/>
    </source>
</evidence>
<dbReference type="SUPFAM" id="SSF81660">
    <property type="entry name" value="Metal cation-transporting ATPase, ATP-binding domain N"/>
    <property type="match status" value="1"/>
</dbReference>
<dbReference type="SFLD" id="SFLDS00003">
    <property type="entry name" value="Haloacid_Dehalogenase"/>
    <property type="match status" value="1"/>
</dbReference>
<protein>
    <recommendedName>
        <fullName evidence="4">P-type phospholipid transporter</fullName>
        <ecNumber evidence="4">7.6.2.1</ecNumber>
    </recommendedName>
</protein>
<evidence type="ECO:0000256" key="12">
    <source>
        <dbReference type="ARBA" id="ARBA00022967"/>
    </source>
</evidence>
<dbReference type="SFLD" id="SFLDG00002">
    <property type="entry name" value="C1.7:_P-type_atpase_like"/>
    <property type="match status" value="1"/>
</dbReference>
<feature type="binding site" evidence="19">
    <location>
        <position position="396"/>
    </location>
    <ligand>
        <name>ATP</name>
        <dbReference type="ChEBI" id="CHEBI:30616"/>
    </ligand>
</feature>
<dbReference type="GO" id="GO:0016887">
    <property type="term" value="F:ATP hydrolysis activity"/>
    <property type="evidence" value="ECO:0007669"/>
    <property type="project" value="InterPro"/>
</dbReference>
<reference evidence="27" key="1">
    <citation type="journal article" date="2020" name="Front. Microbiol.">
        <title>Phenotypic and Genetic Characterization of the Cheese Ripening Yeast Geotrichum candidum.</title>
        <authorList>
            <person name="Perkins V."/>
            <person name="Vignola S."/>
            <person name="Lessard M.H."/>
            <person name="Plante P.L."/>
            <person name="Corbeil J."/>
            <person name="Dugat-Bony E."/>
            <person name="Frenette M."/>
            <person name="Labrie S."/>
        </authorList>
    </citation>
    <scope>NUCLEOTIDE SEQUENCE</scope>
    <source>
        <strain evidence="27">LMA-70</strain>
    </source>
</reference>
<dbReference type="FunFam" id="3.40.1110.10:FF:000085">
    <property type="entry name" value="Phospholipid-transporting ATPase"/>
    <property type="match status" value="1"/>
</dbReference>
<evidence type="ECO:0000256" key="6">
    <source>
        <dbReference type="ARBA" id="ARBA00022692"/>
    </source>
</evidence>
<evidence type="ECO:0000256" key="21">
    <source>
        <dbReference type="SAM" id="MobiDB-lite"/>
    </source>
</evidence>
<keyword evidence="5" id="KW-0813">Transport</keyword>
<comment type="subcellular location">
    <subcellularLocation>
        <location evidence="2">Endosome membrane</location>
        <topology evidence="2">Multi-pass membrane protein</topology>
    </subcellularLocation>
</comment>
<dbReference type="PANTHER" id="PTHR24092">
    <property type="entry name" value="PROBABLE PHOSPHOLIPID-TRANSPORTING ATPASE"/>
    <property type="match status" value="1"/>
</dbReference>
<dbReference type="GO" id="GO:0005524">
    <property type="term" value="F:ATP binding"/>
    <property type="evidence" value="ECO:0007669"/>
    <property type="project" value="UniProtKB-KW"/>
</dbReference>
<feature type="binding site" evidence="20">
    <location>
        <position position="272"/>
    </location>
    <ligand>
        <name>Mg(2+)</name>
        <dbReference type="ChEBI" id="CHEBI:18420"/>
    </ligand>
</feature>
<reference evidence="27" key="2">
    <citation type="submission" date="2020-01" db="EMBL/GenBank/DDBJ databases">
        <authorList>
            <person name="Perkins V."/>
            <person name="Lessard M.-H."/>
            <person name="Dugat-Bony E."/>
            <person name="Frenette M."/>
            <person name="Labrie S."/>
        </authorList>
    </citation>
    <scope>NUCLEOTIDE SEQUENCE</scope>
    <source>
        <strain evidence="27">LMA-70</strain>
    </source>
</reference>
<feature type="binding site" evidence="20">
    <location>
        <position position="270"/>
    </location>
    <ligand>
        <name>Mg(2+)</name>
        <dbReference type="ChEBI" id="CHEBI:18420"/>
    </ligand>
</feature>
<dbReference type="SUPFAM" id="SSF56784">
    <property type="entry name" value="HAD-like"/>
    <property type="match status" value="1"/>
</dbReference>
<evidence type="ECO:0000256" key="13">
    <source>
        <dbReference type="ARBA" id="ARBA00022989"/>
    </source>
</evidence>
<dbReference type="Proteomes" id="UP000750522">
    <property type="component" value="Unassembled WGS sequence"/>
</dbReference>
<evidence type="ECO:0000256" key="3">
    <source>
        <dbReference type="ARBA" id="ARBA00008109"/>
    </source>
</evidence>
<comment type="similarity">
    <text evidence="3">Belongs to the cation transport ATPase (P-type) (TC 3.A.3) family. Type IV subfamily.</text>
</comment>
<dbReference type="InterPro" id="IPR041389">
    <property type="entry name" value="Importin_rep_6"/>
</dbReference>
<evidence type="ECO:0000256" key="4">
    <source>
        <dbReference type="ARBA" id="ARBA00012189"/>
    </source>
</evidence>
<feature type="binding site" evidence="19">
    <location>
        <position position="420"/>
    </location>
    <ligand>
        <name>ATP</name>
        <dbReference type="ChEBI" id="CHEBI:30616"/>
    </ligand>
</feature>
<keyword evidence="10 19" id="KW-0067">ATP-binding</keyword>
<dbReference type="GO" id="GO:0010008">
    <property type="term" value="C:endosome membrane"/>
    <property type="evidence" value="ECO:0007669"/>
    <property type="project" value="UniProtKB-SubCell"/>
</dbReference>
<dbReference type="PROSITE" id="PS00154">
    <property type="entry name" value="ATPASE_E1_E2"/>
    <property type="match status" value="1"/>
</dbReference>
<name>A0A9P5G763_GEOCN</name>
<keyword evidence="15 22" id="KW-0472">Membrane</keyword>
<evidence type="ECO:0000259" key="23">
    <source>
        <dbReference type="Pfam" id="PF16209"/>
    </source>
</evidence>
<dbReference type="PANTHER" id="PTHR24092:SF5">
    <property type="entry name" value="PHOSPHOLIPID-TRANSPORTING ATPASE"/>
    <property type="match status" value="1"/>
</dbReference>
<evidence type="ECO:0000256" key="18">
    <source>
        <dbReference type="PIRSR" id="PIRSR606539-1"/>
    </source>
</evidence>
<keyword evidence="9 19" id="KW-0547">Nucleotide-binding</keyword>
<dbReference type="SUPFAM" id="SSF81665">
    <property type="entry name" value="Calcium ATPase, transmembrane domain M"/>
    <property type="match status" value="1"/>
</dbReference>
<feature type="binding site" evidence="19">
    <location>
        <position position="618"/>
    </location>
    <ligand>
        <name>ATP</name>
        <dbReference type="ChEBI" id="CHEBI:30616"/>
    </ligand>
</feature>
<evidence type="ECO:0000313" key="28">
    <source>
        <dbReference type="Proteomes" id="UP000750522"/>
    </source>
</evidence>
<feature type="binding site" evidence="20">
    <location>
        <position position="642"/>
    </location>
    <ligand>
        <name>Mg(2+)</name>
        <dbReference type="ChEBI" id="CHEBI:18420"/>
    </ligand>
</feature>
<dbReference type="InterPro" id="IPR023298">
    <property type="entry name" value="ATPase_P-typ_TM_dom_sf"/>
</dbReference>
<feature type="region of interest" description="Disordered" evidence="21">
    <location>
        <begin position="1"/>
        <end position="24"/>
    </location>
</feature>
<evidence type="ECO:0000256" key="14">
    <source>
        <dbReference type="ARBA" id="ARBA00023055"/>
    </source>
</evidence>
<dbReference type="Pfam" id="PF18816">
    <property type="entry name" value="Importin_rep_5"/>
    <property type="match status" value="1"/>
</dbReference>
<evidence type="ECO:0000313" key="27">
    <source>
        <dbReference type="EMBL" id="KAF5102813.1"/>
    </source>
</evidence>
<feature type="compositionally biased region" description="Polar residues" evidence="21">
    <location>
        <begin position="1"/>
        <end position="11"/>
    </location>
</feature>
<evidence type="ECO:0000259" key="25">
    <source>
        <dbReference type="Pfam" id="PF25574"/>
    </source>
</evidence>
<gene>
    <name evidence="27" type="ORF">DV451_001703</name>
</gene>
<dbReference type="InterPro" id="IPR023214">
    <property type="entry name" value="HAD_sf"/>
</dbReference>
<evidence type="ECO:0000256" key="16">
    <source>
        <dbReference type="ARBA" id="ARBA00034036"/>
    </source>
</evidence>
<evidence type="ECO:0000256" key="17">
    <source>
        <dbReference type="ARBA" id="ARBA00049128"/>
    </source>
</evidence>